<keyword evidence="4" id="KW-0378">Hydrolase</keyword>
<comment type="similarity">
    <text evidence="2">Belongs to the peptidase M14 family.</text>
</comment>
<keyword evidence="6" id="KW-0482">Metalloprotease</keyword>
<evidence type="ECO:0000256" key="5">
    <source>
        <dbReference type="ARBA" id="ARBA00022833"/>
    </source>
</evidence>
<keyword evidence="9" id="KW-1185">Reference proteome</keyword>
<dbReference type="InterPro" id="IPR000834">
    <property type="entry name" value="Peptidase_M14"/>
</dbReference>
<reference evidence="8 9" key="1">
    <citation type="submission" date="2016-10" db="EMBL/GenBank/DDBJ databases">
        <authorList>
            <person name="de Groot N.N."/>
        </authorList>
    </citation>
    <scope>NUCLEOTIDE SEQUENCE [LARGE SCALE GENOMIC DNA]</scope>
    <source>
        <strain evidence="8 9">DSM 26130</strain>
    </source>
</reference>
<dbReference type="CDD" id="cd06240">
    <property type="entry name" value="M14-like"/>
    <property type="match status" value="1"/>
</dbReference>
<dbReference type="GO" id="GO:0005615">
    <property type="term" value="C:extracellular space"/>
    <property type="evidence" value="ECO:0007669"/>
    <property type="project" value="TreeGrafter"/>
</dbReference>
<evidence type="ECO:0000256" key="1">
    <source>
        <dbReference type="ARBA" id="ARBA00001947"/>
    </source>
</evidence>
<keyword evidence="3" id="KW-0645">Protease</keyword>
<evidence type="ECO:0000313" key="9">
    <source>
        <dbReference type="Proteomes" id="UP000198598"/>
    </source>
</evidence>
<dbReference type="Gene3D" id="3.40.630.10">
    <property type="entry name" value="Zn peptidases"/>
    <property type="match status" value="1"/>
</dbReference>
<dbReference type="GO" id="GO:0006508">
    <property type="term" value="P:proteolysis"/>
    <property type="evidence" value="ECO:0007669"/>
    <property type="project" value="UniProtKB-KW"/>
</dbReference>
<gene>
    <name evidence="8" type="ORF">SAMN05216167_101627</name>
</gene>
<comment type="cofactor">
    <cofactor evidence="1">
        <name>Zn(2+)</name>
        <dbReference type="ChEBI" id="CHEBI:29105"/>
    </cofactor>
</comment>
<dbReference type="STRING" id="662367.SAMN05216167_101627"/>
<dbReference type="PANTHER" id="PTHR11705">
    <property type="entry name" value="PROTEASE FAMILY M14 CARBOXYPEPTIDASE A,B"/>
    <property type="match status" value="1"/>
</dbReference>
<protein>
    <submittedName>
        <fullName evidence="8">Zinc carboxypeptidase</fullName>
    </submittedName>
</protein>
<evidence type="ECO:0000259" key="7">
    <source>
        <dbReference type="Pfam" id="PF00246"/>
    </source>
</evidence>
<evidence type="ECO:0000256" key="4">
    <source>
        <dbReference type="ARBA" id="ARBA00022801"/>
    </source>
</evidence>
<evidence type="ECO:0000256" key="2">
    <source>
        <dbReference type="ARBA" id="ARBA00005988"/>
    </source>
</evidence>
<dbReference type="Pfam" id="PF00246">
    <property type="entry name" value="Peptidase_M14"/>
    <property type="match status" value="1"/>
</dbReference>
<dbReference type="SUPFAM" id="SSF53187">
    <property type="entry name" value="Zn-dependent exopeptidases"/>
    <property type="match status" value="1"/>
</dbReference>
<organism evidence="8 9">
    <name type="scientific">Spirosoma endophyticum</name>
    <dbReference type="NCBI Taxonomy" id="662367"/>
    <lineage>
        <taxon>Bacteria</taxon>
        <taxon>Pseudomonadati</taxon>
        <taxon>Bacteroidota</taxon>
        <taxon>Cytophagia</taxon>
        <taxon>Cytophagales</taxon>
        <taxon>Cytophagaceae</taxon>
        <taxon>Spirosoma</taxon>
    </lineage>
</organism>
<evidence type="ECO:0000256" key="3">
    <source>
        <dbReference type="ARBA" id="ARBA00022670"/>
    </source>
</evidence>
<evidence type="ECO:0000256" key="6">
    <source>
        <dbReference type="ARBA" id="ARBA00023049"/>
    </source>
</evidence>
<dbReference type="Proteomes" id="UP000198598">
    <property type="component" value="Unassembled WGS sequence"/>
</dbReference>
<dbReference type="GO" id="GO:0004181">
    <property type="term" value="F:metallocarboxypeptidase activity"/>
    <property type="evidence" value="ECO:0007669"/>
    <property type="project" value="InterPro"/>
</dbReference>
<dbReference type="AlphaFoldDB" id="A0A1I1HD83"/>
<proteinExistence type="inferred from homology"/>
<keyword evidence="5" id="KW-0862">Zinc</keyword>
<feature type="domain" description="Peptidase M14" evidence="7">
    <location>
        <begin position="88"/>
        <end position="246"/>
    </location>
</feature>
<dbReference type="PANTHER" id="PTHR11705:SF143">
    <property type="entry name" value="SLL0236 PROTEIN"/>
    <property type="match status" value="1"/>
</dbReference>
<sequence>MILAPGKCLLPANEALGASIHIQPENMSMKMYPLYFNKSSCLFIISFLLLVNPLLMGQQKAIPKPEETLGFSVGADFKLATYEQSLTYFQKLDEASDLIKLVHVGETSEGRPWYFALISSKNNLDNIDKYRAIAQRLAHPAGLTDEEAKKLSMEGKPFVHIDGGLHASEVAGAQHTISLAYEMLSKADDPKISKILDDVVLMLWPSLNPDGQTMIGDWYKSNVGTPYEVSPAPFLYQKYVGHDNNRDAYMLNMIESRVVTRTWRAWEPNIIFVHHQTSPFPTRIWLPPFAEPIASQTPPIIAREVNMIGMAMAQALESNGQKGATHMGTGFDAWYPGYIDYMPVLQNIPAFWTETALYNYATPHFYTVRDFPKDKNEFRIESLYSSPWPGGWWRISDAIAYMQTASLATLDYAAKYGDVLLYNRYQAGRNTIKKYEQEPPYAYFIPQKQRDPVRPAELLRRLAFHGIRIGQLTKDVAFDGRSYPKGTWVIPMNQEYGELTKQLLDVQAYPDIREFPGGPPEQPYDAAGWTLPLQFELNVIPATTPLSADVKGAIQLVSGTSKDWKTDDRKDASPADFVGGIGFDTHPVSAAIKAPEGRLTGTGPVVWVNPAENNAFKVITRTLKAGGTVKYNKDSQRYAVGGVARTTLEPWVKDLGVNAELTTNTSGATVKPRIAVYKPWTASMDEGWSHWVLEQFEFPFVNVTNADMLAGNLNDRFDVILIASERPRNIRDGFAKGAVPPAYEGGLGALGAANLDNFVSQGGTLVCLNESSDYAIEALHLPVKNVVAGVNSKDYFTGGSLLEVEIDPMHPVMAGMPTRAAVFVEDSPVFATLDGFKGQALAKFAPSGSPLRSGYMLGEKFLQGFAASLDVQHGKGHVVLHGFRPQWRGQPLGTYRILLNSVLYGGELAKVNYGTPDFWKSPTLPAKPKEDEKK</sequence>
<name>A0A1I1HD83_9BACT</name>
<dbReference type="GO" id="GO:0008270">
    <property type="term" value="F:zinc ion binding"/>
    <property type="evidence" value="ECO:0007669"/>
    <property type="project" value="InterPro"/>
</dbReference>
<keyword evidence="8" id="KW-0121">Carboxypeptidase</keyword>
<evidence type="ECO:0000313" key="8">
    <source>
        <dbReference type="EMBL" id="SFC19070.1"/>
    </source>
</evidence>
<dbReference type="EMBL" id="FOLQ01000001">
    <property type="protein sequence ID" value="SFC19070.1"/>
    <property type="molecule type" value="Genomic_DNA"/>
</dbReference>
<accession>A0A1I1HD83</accession>